<reference evidence="7 8" key="1">
    <citation type="journal article" date="2014" name="Int. J. Syst. Evol. Microbiol.">
        <title>Complete genome sequence of Corynebacterium casei LMG S-19264T (=DSM 44701T), isolated from a smear-ripened cheese.</title>
        <authorList>
            <consortium name="US DOE Joint Genome Institute (JGI-PGF)"/>
            <person name="Walter F."/>
            <person name="Albersmeier A."/>
            <person name="Kalinowski J."/>
            <person name="Ruckert C."/>
        </authorList>
    </citation>
    <scope>NUCLEOTIDE SEQUENCE [LARGE SCALE GENOMIC DNA]</scope>
    <source>
        <strain evidence="7 8">NBRC 112289</strain>
    </source>
</reference>
<dbReference type="PANTHER" id="PTHR33545:SF5">
    <property type="entry name" value="UPF0750 MEMBRANE PROTEIN YITT"/>
    <property type="match status" value="1"/>
</dbReference>
<gene>
    <name evidence="7" type="ORF">GCM10025874_11210</name>
</gene>
<dbReference type="Pfam" id="PF02588">
    <property type="entry name" value="YitT_membrane"/>
    <property type="match status" value="1"/>
</dbReference>
<proteinExistence type="predicted"/>
<comment type="caution">
    <text evidence="7">The sequence shown here is derived from an EMBL/GenBank/DDBJ whole genome shotgun (WGS) entry which is preliminary data.</text>
</comment>
<evidence type="ECO:0000256" key="3">
    <source>
        <dbReference type="ARBA" id="ARBA00022692"/>
    </source>
</evidence>
<dbReference type="RefSeq" id="WP_284230822.1">
    <property type="nucleotide sequence ID" value="NZ_BSUL01000001.1"/>
</dbReference>
<feature type="transmembrane region" description="Helical" evidence="6">
    <location>
        <begin position="83"/>
        <end position="101"/>
    </location>
</feature>
<accession>A0AA37XAQ1</accession>
<feature type="transmembrane region" description="Helical" evidence="6">
    <location>
        <begin position="43"/>
        <end position="63"/>
    </location>
</feature>
<comment type="subcellular location">
    <subcellularLocation>
        <location evidence="1">Cell membrane</location>
        <topology evidence="1">Multi-pass membrane protein</topology>
    </subcellularLocation>
</comment>
<evidence type="ECO:0000313" key="7">
    <source>
        <dbReference type="EMBL" id="GMA27868.1"/>
    </source>
</evidence>
<keyword evidence="5 6" id="KW-0472">Membrane</keyword>
<feature type="transmembrane region" description="Helical" evidence="6">
    <location>
        <begin position="200"/>
        <end position="220"/>
    </location>
</feature>
<evidence type="ECO:0000256" key="1">
    <source>
        <dbReference type="ARBA" id="ARBA00004651"/>
    </source>
</evidence>
<dbReference type="Proteomes" id="UP001157160">
    <property type="component" value="Unassembled WGS sequence"/>
</dbReference>
<dbReference type="EMBL" id="BSUL01000001">
    <property type="protein sequence ID" value="GMA27868.1"/>
    <property type="molecule type" value="Genomic_DNA"/>
</dbReference>
<evidence type="ECO:0000256" key="4">
    <source>
        <dbReference type="ARBA" id="ARBA00022989"/>
    </source>
</evidence>
<dbReference type="AlphaFoldDB" id="A0AA37XAQ1"/>
<feature type="transmembrane region" description="Helical" evidence="6">
    <location>
        <begin position="113"/>
        <end position="131"/>
    </location>
</feature>
<evidence type="ECO:0000256" key="2">
    <source>
        <dbReference type="ARBA" id="ARBA00022475"/>
    </source>
</evidence>
<dbReference type="GO" id="GO:0005886">
    <property type="term" value="C:plasma membrane"/>
    <property type="evidence" value="ECO:0007669"/>
    <property type="project" value="UniProtKB-SubCell"/>
</dbReference>
<dbReference type="InterPro" id="IPR051461">
    <property type="entry name" value="UPF0750_membrane"/>
</dbReference>
<evidence type="ECO:0000313" key="8">
    <source>
        <dbReference type="Proteomes" id="UP001157160"/>
    </source>
</evidence>
<dbReference type="InterPro" id="IPR003740">
    <property type="entry name" value="YitT"/>
</dbReference>
<keyword evidence="3 6" id="KW-0812">Transmembrane</keyword>
<evidence type="ECO:0000256" key="5">
    <source>
        <dbReference type="ARBA" id="ARBA00023136"/>
    </source>
</evidence>
<keyword evidence="4 6" id="KW-1133">Transmembrane helix</keyword>
<name>A0AA37XAQ1_9MICO</name>
<organism evidence="7 8">
    <name type="scientific">Arenivirga flava</name>
    <dbReference type="NCBI Taxonomy" id="1930060"/>
    <lineage>
        <taxon>Bacteria</taxon>
        <taxon>Bacillati</taxon>
        <taxon>Actinomycetota</taxon>
        <taxon>Actinomycetes</taxon>
        <taxon>Micrococcales</taxon>
        <taxon>Microbacteriaceae</taxon>
        <taxon>Arenivirga</taxon>
    </lineage>
</organism>
<protein>
    <submittedName>
        <fullName evidence="7">Membrane protein</fullName>
    </submittedName>
</protein>
<keyword evidence="8" id="KW-1185">Reference proteome</keyword>
<dbReference type="PANTHER" id="PTHR33545">
    <property type="entry name" value="UPF0750 MEMBRANE PROTEIN YITT-RELATED"/>
    <property type="match status" value="1"/>
</dbReference>
<sequence length="231" mass="23269">MRSAPPLACATYAAARGSCGATGDQGPRDPGGSRPLPLPVEDVIGILSGTLLAAFGAHLLHAAQLVTGGVAGLALLVDYAGGPVFPVAFALVNLPFFVLAWLRRGAAFTLRSLLGVGLVSAFAALIGPLLGPVHPHPALALVLGNLLAAVGILMLFRHGASLGGSGILALVVQDRWGVPAGWTMLAFDTAVVLASLSVSGWWTVLLSAVGAALLGVVIALNHRPGRYAVGS</sequence>
<evidence type="ECO:0000256" key="6">
    <source>
        <dbReference type="SAM" id="Phobius"/>
    </source>
</evidence>
<feature type="transmembrane region" description="Helical" evidence="6">
    <location>
        <begin position="137"/>
        <end position="156"/>
    </location>
</feature>
<keyword evidence="2" id="KW-1003">Cell membrane</keyword>